<comment type="caution">
    <text evidence="4">The sequence shown here is derived from an EMBL/GenBank/DDBJ whole genome shotgun (WGS) entry which is preliminary data.</text>
</comment>
<feature type="region of interest" description="Disordered" evidence="1">
    <location>
        <begin position="1"/>
        <end position="27"/>
    </location>
</feature>
<proteinExistence type="predicted"/>
<accession>A0A926NGM8</accession>
<sequence>MSRRAEEIKKRIAQRKKNKASYSKTDPPIKKSLPLFISDEEKYHSGTTPYDFSQDKSEGNHPLFRADLFILKVLISAVIVLVVAILDKNDHPALQTAKMAVSQTFEQDFQFASVSSWYRDTFGDPLALFNTAEKEESKETDQQKMALPASGKVLESFEDTGGQGIMVETSSQTVKSVNEGIVVETGEKPDIGLTVVLQHADGSYSWYGNLEKVNVPLYEYVESGKEIGQIKGDKNDKGTYYFAIKKGENFIDPIQVISSD</sequence>
<dbReference type="GO" id="GO:0004222">
    <property type="term" value="F:metalloendopeptidase activity"/>
    <property type="evidence" value="ECO:0007669"/>
    <property type="project" value="TreeGrafter"/>
</dbReference>
<keyword evidence="2" id="KW-0472">Membrane</keyword>
<dbReference type="RefSeq" id="WP_191158799.1">
    <property type="nucleotide sequence ID" value="NZ_JACXAI010000016.1"/>
</dbReference>
<dbReference type="CDD" id="cd12797">
    <property type="entry name" value="M23_peptidase"/>
    <property type="match status" value="1"/>
</dbReference>
<organism evidence="4 5">
    <name type="scientific">Metabacillus arenae</name>
    <dbReference type="NCBI Taxonomy" id="2771434"/>
    <lineage>
        <taxon>Bacteria</taxon>
        <taxon>Bacillati</taxon>
        <taxon>Bacillota</taxon>
        <taxon>Bacilli</taxon>
        <taxon>Bacillales</taxon>
        <taxon>Bacillaceae</taxon>
        <taxon>Metabacillus</taxon>
    </lineage>
</organism>
<evidence type="ECO:0000313" key="4">
    <source>
        <dbReference type="EMBL" id="MBD1381204.1"/>
    </source>
</evidence>
<reference evidence="4" key="1">
    <citation type="submission" date="2020-09" db="EMBL/GenBank/DDBJ databases">
        <title>A novel bacterium of genus Bacillus, isolated from South China Sea.</title>
        <authorList>
            <person name="Huang H."/>
            <person name="Mo K."/>
            <person name="Hu Y."/>
        </authorList>
    </citation>
    <scope>NUCLEOTIDE SEQUENCE</scope>
    <source>
        <strain evidence="4">IB182487</strain>
    </source>
</reference>
<dbReference type="PANTHER" id="PTHR21666:SF274">
    <property type="entry name" value="STAGE IV SPORULATION PROTEIN FA"/>
    <property type="match status" value="1"/>
</dbReference>
<keyword evidence="2" id="KW-0812">Transmembrane</keyword>
<evidence type="ECO:0000259" key="3">
    <source>
        <dbReference type="Pfam" id="PF01551"/>
    </source>
</evidence>
<dbReference type="Proteomes" id="UP000626844">
    <property type="component" value="Unassembled WGS sequence"/>
</dbReference>
<keyword evidence="2" id="KW-1133">Transmembrane helix</keyword>
<evidence type="ECO:0000256" key="2">
    <source>
        <dbReference type="SAM" id="Phobius"/>
    </source>
</evidence>
<dbReference type="Pfam" id="PF01551">
    <property type="entry name" value="Peptidase_M23"/>
    <property type="match status" value="1"/>
</dbReference>
<feature type="domain" description="M23ase beta-sheet core" evidence="3">
    <location>
        <begin position="163"/>
        <end position="253"/>
    </location>
</feature>
<keyword evidence="5" id="KW-1185">Reference proteome</keyword>
<dbReference type="Gene3D" id="2.70.70.10">
    <property type="entry name" value="Glucose Permease (Domain IIA)"/>
    <property type="match status" value="1"/>
</dbReference>
<name>A0A926NGM8_9BACI</name>
<dbReference type="EMBL" id="JACXAI010000016">
    <property type="protein sequence ID" value="MBD1381204.1"/>
    <property type="molecule type" value="Genomic_DNA"/>
</dbReference>
<evidence type="ECO:0000313" key="5">
    <source>
        <dbReference type="Proteomes" id="UP000626844"/>
    </source>
</evidence>
<dbReference type="SUPFAM" id="SSF51261">
    <property type="entry name" value="Duplicated hybrid motif"/>
    <property type="match status" value="1"/>
</dbReference>
<evidence type="ECO:0000256" key="1">
    <source>
        <dbReference type="SAM" id="MobiDB-lite"/>
    </source>
</evidence>
<dbReference type="InterPro" id="IPR011055">
    <property type="entry name" value="Dup_hybrid_motif"/>
</dbReference>
<dbReference type="AlphaFoldDB" id="A0A926NGM8"/>
<dbReference type="PANTHER" id="PTHR21666">
    <property type="entry name" value="PEPTIDASE-RELATED"/>
    <property type="match status" value="1"/>
</dbReference>
<dbReference type="InterPro" id="IPR050570">
    <property type="entry name" value="Cell_wall_metabolism_enzyme"/>
</dbReference>
<feature type="transmembrane region" description="Helical" evidence="2">
    <location>
        <begin position="66"/>
        <end position="86"/>
    </location>
</feature>
<dbReference type="InterPro" id="IPR016047">
    <property type="entry name" value="M23ase_b-sheet_dom"/>
</dbReference>
<protein>
    <submittedName>
        <fullName evidence="4">M23 family metallopeptidase</fullName>
    </submittedName>
</protein>
<feature type="compositionally biased region" description="Basic and acidic residues" evidence="1">
    <location>
        <begin position="1"/>
        <end position="10"/>
    </location>
</feature>
<gene>
    <name evidence="4" type="ORF">IC621_13270</name>
</gene>